<proteinExistence type="predicted"/>
<gene>
    <name evidence="1" type="ORF">HNQ67_001336</name>
</gene>
<protein>
    <submittedName>
        <fullName evidence="1">Uncharacterized protein</fullName>
    </submittedName>
</protein>
<dbReference type="Proteomes" id="UP000566663">
    <property type="component" value="Unassembled WGS sequence"/>
</dbReference>
<evidence type="ECO:0000313" key="1">
    <source>
        <dbReference type="EMBL" id="MBB5291822.1"/>
    </source>
</evidence>
<accession>A0A7W8MH31</accession>
<dbReference type="EMBL" id="JACHFZ010000002">
    <property type="protein sequence ID" value="MBB5291822.1"/>
    <property type="molecule type" value="Genomic_DNA"/>
</dbReference>
<keyword evidence="2" id="KW-1185">Reference proteome</keyword>
<reference evidence="1 2" key="1">
    <citation type="submission" date="2020-08" db="EMBL/GenBank/DDBJ databases">
        <title>Genomic Encyclopedia of Type Strains, Phase IV (KMG-IV): sequencing the most valuable type-strain genomes for metagenomic binning, comparative biology and taxonomic classification.</title>
        <authorList>
            <person name="Goeker M."/>
        </authorList>
    </citation>
    <scope>NUCLEOTIDE SEQUENCE [LARGE SCALE GENOMIC DNA]</scope>
    <source>
        <strain evidence="1 2">DSM 25335</strain>
    </source>
</reference>
<organism evidence="1 2">
    <name type="scientific">Brevundimonas basaltis</name>
    <dbReference type="NCBI Taxonomy" id="472166"/>
    <lineage>
        <taxon>Bacteria</taxon>
        <taxon>Pseudomonadati</taxon>
        <taxon>Pseudomonadota</taxon>
        <taxon>Alphaproteobacteria</taxon>
        <taxon>Caulobacterales</taxon>
        <taxon>Caulobacteraceae</taxon>
        <taxon>Brevundimonas</taxon>
    </lineage>
</organism>
<name>A0A7W8MH31_9CAUL</name>
<dbReference type="AlphaFoldDB" id="A0A7W8MH31"/>
<evidence type="ECO:0000313" key="2">
    <source>
        <dbReference type="Proteomes" id="UP000566663"/>
    </source>
</evidence>
<sequence>MAALSLAGLLSACGGEPAPAGPPTAAELIRLNEMPRAHLEALCPTGAMSDGASFAYFERTAAELELGPDDGAPVADPRYGEVRDSRWVSSRRLTGRDGQPVRATLWIGQLKPGVHDSRFLTIPDKDGRNIRGGWDGDQRRFTSAVSCVLHIEGATREDATAMLREYREGYYDGMGIGTFPGTVTAAAPLGQFAEWRWVNGNNPDQYVETDLLAPKPGETGVTLVRRYVFW</sequence>
<comment type="caution">
    <text evidence="1">The sequence shown here is derived from an EMBL/GenBank/DDBJ whole genome shotgun (WGS) entry which is preliminary data.</text>
</comment>
<dbReference type="RefSeq" id="WP_183253588.1">
    <property type="nucleotide sequence ID" value="NZ_BAAAFF010000005.1"/>
</dbReference>